<dbReference type="VEuPathDB" id="TriTrypDB:LpyrH10_04_1990"/>
<organism evidence="2 3">
    <name type="scientific">Leptomonas pyrrhocoris</name>
    <name type="common">Firebug parasite</name>
    <dbReference type="NCBI Taxonomy" id="157538"/>
    <lineage>
        <taxon>Eukaryota</taxon>
        <taxon>Discoba</taxon>
        <taxon>Euglenozoa</taxon>
        <taxon>Kinetoplastea</taxon>
        <taxon>Metakinetoplastina</taxon>
        <taxon>Trypanosomatida</taxon>
        <taxon>Trypanosomatidae</taxon>
        <taxon>Leishmaniinae</taxon>
        <taxon>Leptomonas</taxon>
    </lineage>
</organism>
<name>A0A0N0DXF3_LEPPY</name>
<dbReference type="GeneID" id="26902940"/>
<proteinExistence type="predicted"/>
<accession>A0A0N0DXF3</accession>
<gene>
    <name evidence="2" type="ORF">ABB37_02649</name>
</gene>
<evidence type="ECO:0000313" key="2">
    <source>
        <dbReference type="EMBL" id="KPA82891.1"/>
    </source>
</evidence>
<feature type="region of interest" description="Disordered" evidence="1">
    <location>
        <begin position="214"/>
        <end position="297"/>
    </location>
</feature>
<dbReference type="EMBL" id="LGTL01000004">
    <property type="protein sequence ID" value="KPA82891.1"/>
    <property type="molecule type" value="Genomic_DNA"/>
</dbReference>
<protein>
    <submittedName>
        <fullName evidence="2">Uncharacterized protein</fullName>
    </submittedName>
</protein>
<evidence type="ECO:0000256" key="1">
    <source>
        <dbReference type="SAM" id="MobiDB-lite"/>
    </source>
</evidence>
<keyword evidence="3" id="KW-1185">Reference proteome</keyword>
<feature type="compositionally biased region" description="Polar residues" evidence="1">
    <location>
        <begin position="279"/>
        <end position="288"/>
    </location>
</feature>
<dbReference type="Proteomes" id="UP000037923">
    <property type="component" value="Unassembled WGS sequence"/>
</dbReference>
<dbReference type="OMA" id="ADYTHQK"/>
<sequence>MRSGRFESPAVAVAVKRRIASYLCKATSRTSWKKPASVGPSFPAVASSSTSVLCEARRCKSYHFFMNLDDPEATRLRVEDDLERLASEEKKGTTAYLHGLLNLTLSHYQREDFIAARDLAEYTHTKAVAHNSKSSFLYFTATTCARCGDALATAYEAHVEQMAEQTKTSAALTPAPSVVFSAKRTIAKLRADAARYRVIADRVYHRPDMAFMRGSGEGGGRRHWNSSRPSAGSDTRHAWQDGSSNNSVDEEYAPHVYGEQWQNRRKRPEHVEMKRYYQRQYTPSPSSASEKRWTVPK</sequence>
<dbReference type="RefSeq" id="XP_015661330.1">
    <property type="nucleotide sequence ID" value="XM_015799728.1"/>
</dbReference>
<reference evidence="2 3" key="1">
    <citation type="submission" date="2015-07" db="EMBL/GenBank/DDBJ databases">
        <title>High-quality genome of monoxenous trypanosomatid Leptomonas pyrrhocoris.</title>
        <authorList>
            <person name="Flegontov P."/>
            <person name="Butenko A."/>
            <person name="Firsov S."/>
            <person name="Vlcek C."/>
            <person name="Logacheva M.D."/>
            <person name="Field M."/>
            <person name="Filatov D."/>
            <person name="Flegontova O."/>
            <person name="Gerasimov E."/>
            <person name="Jackson A.P."/>
            <person name="Kelly S."/>
            <person name="Opperdoes F."/>
            <person name="O'Reilly A."/>
            <person name="Votypka J."/>
            <person name="Yurchenko V."/>
            <person name="Lukes J."/>
        </authorList>
    </citation>
    <scope>NUCLEOTIDE SEQUENCE [LARGE SCALE GENOMIC DNA]</scope>
    <source>
        <strain evidence="2">H10</strain>
    </source>
</reference>
<dbReference type="OrthoDB" id="271846at2759"/>
<evidence type="ECO:0000313" key="3">
    <source>
        <dbReference type="Proteomes" id="UP000037923"/>
    </source>
</evidence>
<comment type="caution">
    <text evidence="2">The sequence shown here is derived from an EMBL/GenBank/DDBJ whole genome shotgun (WGS) entry which is preliminary data.</text>
</comment>
<dbReference type="AlphaFoldDB" id="A0A0N0DXF3"/>